<feature type="region of interest" description="Disordered" evidence="1">
    <location>
        <begin position="50"/>
        <end position="69"/>
    </location>
</feature>
<feature type="compositionally biased region" description="Basic and acidic residues" evidence="1">
    <location>
        <begin position="86"/>
        <end position="95"/>
    </location>
</feature>
<gene>
    <name evidence="2" type="ORF">F5878DRAFT_640219</name>
</gene>
<protein>
    <submittedName>
        <fullName evidence="2">Uncharacterized protein</fullName>
    </submittedName>
</protein>
<evidence type="ECO:0000313" key="3">
    <source>
        <dbReference type="Proteomes" id="UP001163846"/>
    </source>
</evidence>
<feature type="compositionally biased region" description="Basic and acidic residues" evidence="1">
    <location>
        <begin position="103"/>
        <end position="112"/>
    </location>
</feature>
<accession>A0AA38PD06</accession>
<evidence type="ECO:0000256" key="1">
    <source>
        <dbReference type="SAM" id="MobiDB-lite"/>
    </source>
</evidence>
<dbReference type="Proteomes" id="UP001163846">
    <property type="component" value="Unassembled WGS sequence"/>
</dbReference>
<comment type="caution">
    <text evidence="2">The sequence shown here is derived from an EMBL/GenBank/DDBJ whole genome shotgun (WGS) entry which is preliminary data.</text>
</comment>
<evidence type="ECO:0000313" key="2">
    <source>
        <dbReference type="EMBL" id="KAJ3840634.1"/>
    </source>
</evidence>
<dbReference type="EMBL" id="MU806070">
    <property type="protein sequence ID" value="KAJ3840634.1"/>
    <property type="molecule type" value="Genomic_DNA"/>
</dbReference>
<dbReference type="AlphaFoldDB" id="A0AA38PD06"/>
<name>A0AA38PD06_9AGAR</name>
<reference evidence="2" key="1">
    <citation type="submission" date="2022-08" db="EMBL/GenBank/DDBJ databases">
        <authorList>
            <consortium name="DOE Joint Genome Institute"/>
            <person name="Min B."/>
            <person name="Riley R."/>
            <person name="Sierra-Patev S."/>
            <person name="Naranjo-Ortiz M."/>
            <person name="Looney B."/>
            <person name="Konkel Z."/>
            <person name="Slot J.C."/>
            <person name="Sakamoto Y."/>
            <person name="Steenwyk J.L."/>
            <person name="Rokas A."/>
            <person name="Carro J."/>
            <person name="Camarero S."/>
            <person name="Ferreira P."/>
            <person name="Molpeceres G."/>
            <person name="Ruiz-Duenas F.J."/>
            <person name="Serrano A."/>
            <person name="Henrissat B."/>
            <person name="Drula E."/>
            <person name="Hughes K.W."/>
            <person name="Mata J.L."/>
            <person name="Ishikawa N.K."/>
            <person name="Vargas-Isla R."/>
            <person name="Ushijima S."/>
            <person name="Smith C.A."/>
            <person name="Ahrendt S."/>
            <person name="Andreopoulos W."/>
            <person name="He G."/>
            <person name="Labutti K."/>
            <person name="Lipzen A."/>
            <person name="Ng V."/>
            <person name="Sandor L."/>
            <person name="Barry K."/>
            <person name="Martinez A.T."/>
            <person name="Xiao Y."/>
            <person name="Gibbons J.G."/>
            <person name="Terashima K."/>
            <person name="Hibbett D.S."/>
            <person name="Grigoriev I.V."/>
        </authorList>
    </citation>
    <scope>NUCLEOTIDE SEQUENCE</scope>
    <source>
        <strain evidence="2">TFB9207</strain>
    </source>
</reference>
<organism evidence="2 3">
    <name type="scientific">Lentinula raphanica</name>
    <dbReference type="NCBI Taxonomy" id="153919"/>
    <lineage>
        <taxon>Eukaryota</taxon>
        <taxon>Fungi</taxon>
        <taxon>Dikarya</taxon>
        <taxon>Basidiomycota</taxon>
        <taxon>Agaricomycotina</taxon>
        <taxon>Agaricomycetes</taxon>
        <taxon>Agaricomycetidae</taxon>
        <taxon>Agaricales</taxon>
        <taxon>Marasmiineae</taxon>
        <taxon>Omphalotaceae</taxon>
        <taxon>Lentinula</taxon>
    </lineage>
</organism>
<keyword evidence="3" id="KW-1185">Reference proteome</keyword>
<proteinExistence type="predicted"/>
<feature type="region of interest" description="Disordered" evidence="1">
    <location>
        <begin position="83"/>
        <end position="112"/>
    </location>
</feature>
<sequence length="230" mass="26280">MEVWSVRLPQVDAVLVWIKYRIIWSNGADPESTESAERCWTSICAAEDQKQDDQLANPTGSGRTHKQELSGKKTLYAWITHGGRIGPDKKQREPSRVNVQQGDPRKSSILAERESPVPLIHREFNQIVESNDEQGPDLPFHLSIPLTLETARMKTMLVGFTSTIFGTFVASSRNTAMDGFEHWNDNWKTSRKLPNLRGYRLQFRNTLQHTEHSSNDFLAYGYTRVKPKVP</sequence>